<protein>
    <submittedName>
        <fullName evidence="2">Rna polymerase iii transcription factor iiic</fullName>
    </submittedName>
</protein>
<dbReference type="Proteomes" id="UP000221165">
    <property type="component" value="Unassembled WGS sequence"/>
</dbReference>
<dbReference type="RefSeq" id="XP_067917427.1">
    <property type="nucleotide sequence ID" value="XM_068070597.1"/>
</dbReference>
<dbReference type="VEuPathDB" id="ToxoDB:CSUI_010494"/>
<dbReference type="InterPro" id="IPR019136">
    <property type="entry name" value="TF_IIIC_su-5_HTH"/>
</dbReference>
<dbReference type="GO" id="GO:0001003">
    <property type="term" value="F:RNA polymerase III type 2 promoter sequence-specific DNA binding"/>
    <property type="evidence" value="ECO:0007669"/>
    <property type="project" value="TreeGrafter"/>
</dbReference>
<dbReference type="Pfam" id="PF09734">
    <property type="entry name" value="Tau95"/>
    <property type="match status" value="1"/>
</dbReference>
<dbReference type="OrthoDB" id="5598268at2759"/>
<gene>
    <name evidence="2" type="ORF">CSUI_010494</name>
</gene>
<dbReference type="PANTHER" id="PTHR13230:SF5">
    <property type="entry name" value="GENERAL TRANSCRIPTION FACTOR 3C POLYPEPTIDE 5"/>
    <property type="match status" value="1"/>
</dbReference>
<reference evidence="2 3" key="1">
    <citation type="journal article" date="2017" name="Int. J. Parasitol.">
        <title>The genome of the protozoan parasite Cystoisospora suis and a reverse vaccinology approach to identify vaccine candidates.</title>
        <authorList>
            <person name="Palmieri N."/>
            <person name="Shrestha A."/>
            <person name="Ruttkowski B."/>
            <person name="Beck T."/>
            <person name="Vogl C."/>
            <person name="Tomley F."/>
            <person name="Blake D.P."/>
            <person name="Joachim A."/>
        </authorList>
    </citation>
    <scope>NUCLEOTIDE SEQUENCE [LARGE SCALE GENOMIC DNA]</scope>
    <source>
        <strain evidence="2 3">Wien I</strain>
    </source>
</reference>
<accession>A0A2C6KGT3</accession>
<dbReference type="PANTHER" id="PTHR13230">
    <property type="entry name" value="GENERAL TRANSCRIPTION FACTOR IIIC, POLYPEPTIDE 5"/>
    <property type="match status" value="1"/>
</dbReference>
<dbReference type="GO" id="GO:0001002">
    <property type="term" value="F:RNA polymerase III type 1 promoter sequence-specific DNA binding"/>
    <property type="evidence" value="ECO:0007669"/>
    <property type="project" value="TreeGrafter"/>
</dbReference>
<keyword evidence="3" id="KW-1185">Reference proteome</keyword>
<evidence type="ECO:0000313" key="3">
    <source>
        <dbReference type="Proteomes" id="UP000221165"/>
    </source>
</evidence>
<feature type="domain" description="Transcription factor IIIC subunit 5 HTH" evidence="1">
    <location>
        <begin position="268"/>
        <end position="376"/>
    </location>
</feature>
<sequence>MKPLCCFLSPALSLGGLRGLTTVGLQPLLFWVGARQSALVHRLLASVAQREMTGIFSARRWGTTLPKSFLPPRRGLAVSWSECGRNAAEQYASPCWAESLGIIILTVGLADFYFSPPAESREGRNVIELIRNDTQGPAPWEPFIPPPLFCRFSQPAQYRLDQALFSSSPASIPSHEASSVIPSARYPRLLSEAQGLHSSSGSQAVGPAHLDCTRAAGAGESTSFCETAHEKNESFHGVEIGGVQGSTEQKDDSVHTGEEEHLVEDRVKKAGEEFNAVARFSDARVPSQPPAAAFKACADDVLLNSLHQLLAEHAIWLRGSLDARLPEDFTAWRKKPAYAKTCFLFMDGPWRGCLCKIGYDPRQHPESRFSQTIDFRDPYFRNTSWRRISARQAGCSPLGGLTDSDPHSSAGSGLSSTFSSSAKAAQLEQQFLVPPSRPSVIYQFREIQDEAVQKLLRDAPMLPTPCKETGWFSAATMRTLRELLAMKSQRMRESRGEIPC</sequence>
<evidence type="ECO:0000259" key="1">
    <source>
        <dbReference type="Pfam" id="PF09734"/>
    </source>
</evidence>
<comment type="caution">
    <text evidence="2">The sequence shown here is derived from an EMBL/GenBank/DDBJ whole genome shotgun (WGS) entry which is preliminary data.</text>
</comment>
<evidence type="ECO:0000313" key="2">
    <source>
        <dbReference type="EMBL" id="PHJ15695.1"/>
    </source>
</evidence>
<proteinExistence type="predicted"/>
<dbReference type="GO" id="GO:0006384">
    <property type="term" value="P:transcription initiation at RNA polymerase III promoter"/>
    <property type="evidence" value="ECO:0007669"/>
    <property type="project" value="InterPro"/>
</dbReference>
<name>A0A2C6KGT3_9APIC</name>
<dbReference type="GeneID" id="94433808"/>
<dbReference type="GO" id="GO:0000127">
    <property type="term" value="C:transcription factor TFIIIC complex"/>
    <property type="evidence" value="ECO:0007669"/>
    <property type="project" value="InterPro"/>
</dbReference>
<dbReference type="EMBL" id="MIGC01007584">
    <property type="protein sequence ID" value="PHJ15695.1"/>
    <property type="molecule type" value="Genomic_DNA"/>
</dbReference>
<dbReference type="AlphaFoldDB" id="A0A2C6KGT3"/>
<dbReference type="InterPro" id="IPR040454">
    <property type="entry name" value="TF_IIIC_Tfc1/Sfc1"/>
</dbReference>
<organism evidence="2 3">
    <name type="scientific">Cystoisospora suis</name>
    <dbReference type="NCBI Taxonomy" id="483139"/>
    <lineage>
        <taxon>Eukaryota</taxon>
        <taxon>Sar</taxon>
        <taxon>Alveolata</taxon>
        <taxon>Apicomplexa</taxon>
        <taxon>Conoidasida</taxon>
        <taxon>Coccidia</taxon>
        <taxon>Eucoccidiorida</taxon>
        <taxon>Eimeriorina</taxon>
        <taxon>Sarcocystidae</taxon>
        <taxon>Cystoisospora</taxon>
    </lineage>
</organism>